<protein>
    <submittedName>
        <fullName evidence="1">Uncharacterized protein</fullName>
    </submittedName>
</protein>
<reference evidence="2" key="2">
    <citation type="submission" date="2008-08" db="EMBL/GenBank/DDBJ databases">
        <authorList>
            <consortium name="Diatom Consortium"/>
            <person name="Grigoriev I."/>
            <person name="Grimwood J."/>
            <person name="Kuo A."/>
            <person name="Otillar R.P."/>
            <person name="Salamov A."/>
            <person name="Detter J.C."/>
            <person name="Lindquist E."/>
            <person name="Shapiro H."/>
            <person name="Lucas S."/>
            <person name="Glavina del Rio T."/>
            <person name="Pitluck S."/>
            <person name="Rokhsar D."/>
            <person name="Bowler C."/>
        </authorList>
    </citation>
    <scope>GENOME REANNOTATION</scope>
    <source>
        <strain evidence="2">CCAP 1055/1</strain>
    </source>
</reference>
<reference evidence="1 2" key="1">
    <citation type="journal article" date="2008" name="Nature">
        <title>The Phaeodactylum genome reveals the evolutionary history of diatom genomes.</title>
        <authorList>
            <person name="Bowler C."/>
            <person name="Allen A.E."/>
            <person name="Badger J.H."/>
            <person name="Grimwood J."/>
            <person name="Jabbari K."/>
            <person name="Kuo A."/>
            <person name="Maheswari U."/>
            <person name="Martens C."/>
            <person name="Maumus F."/>
            <person name="Otillar R.P."/>
            <person name="Rayko E."/>
            <person name="Salamov A."/>
            <person name="Vandepoele K."/>
            <person name="Beszteri B."/>
            <person name="Gruber A."/>
            <person name="Heijde M."/>
            <person name="Katinka M."/>
            <person name="Mock T."/>
            <person name="Valentin K."/>
            <person name="Verret F."/>
            <person name="Berges J.A."/>
            <person name="Brownlee C."/>
            <person name="Cadoret J.P."/>
            <person name="Chiovitti A."/>
            <person name="Choi C.J."/>
            <person name="Coesel S."/>
            <person name="De Martino A."/>
            <person name="Detter J.C."/>
            <person name="Durkin C."/>
            <person name="Falciatore A."/>
            <person name="Fournet J."/>
            <person name="Haruta M."/>
            <person name="Huysman M.J."/>
            <person name="Jenkins B.D."/>
            <person name="Jiroutova K."/>
            <person name="Jorgensen R.E."/>
            <person name="Joubert Y."/>
            <person name="Kaplan A."/>
            <person name="Kroger N."/>
            <person name="Kroth P.G."/>
            <person name="La Roche J."/>
            <person name="Lindquist E."/>
            <person name="Lommer M."/>
            <person name="Martin-Jezequel V."/>
            <person name="Lopez P.J."/>
            <person name="Lucas S."/>
            <person name="Mangogna M."/>
            <person name="McGinnis K."/>
            <person name="Medlin L.K."/>
            <person name="Montsant A."/>
            <person name="Oudot-Le Secq M.P."/>
            <person name="Napoli C."/>
            <person name="Obornik M."/>
            <person name="Parker M.S."/>
            <person name="Petit J.L."/>
            <person name="Porcel B.M."/>
            <person name="Poulsen N."/>
            <person name="Robison M."/>
            <person name="Rychlewski L."/>
            <person name="Rynearson T.A."/>
            <person name="Schmutz J."/>
            <person name="Shapiro H."/>
            <person name="Siaut M."/>
            <person name="Stanley M."/>
            <person name="Sussman M.R."/>
            <person name="Taylor A.R."/>
            <person name="Vardi A."/>
            <person name="von Dassow P."/>
            <person name="Vyverman W."/>
            <person name="Willis A."/>
            <person name="Wyrwicz L.S."/>
            <person name="Rokhsar D.S."/>
            <person name="Weissenbach J."/>
            <person name="Armbrust E.V."/>
            <person name="Green B.R."/>
            <person name="Van de Peer Y."/>
            <person name="Grigoriev I.V."/>
        </authorList>
    </citation>
    <scope>NUCLEOTIDE SEQUENCE [LARGE SCALE GENOMIC DNA]</scope>
    <source>
        <strain evidence="1 2">CCAP 1055/1</strain>
    </source>
</reference>
<dbReference type="InParanoid" id="B7GAA3"/>
<sequence>MNIAVRRRRRPQEMVCCCPHSCLTLTSRTKSRRGVFWLHFWTAVAIVQTGTSRPDPSSPTVGNHQKNPLQTWIDARCGPNGHAVWAYSGSLFDPLNGKKIANVEGLELVRRLAETDDDVEHKRRYQRRCGDLKMAQAILQESCSLDYAGTILSRKIFCYKPVDDPKSLLSSVRLRPQGPEKAIPTDQAATVFDTAITVIQKGPSWFVHGELPNGNVVWNQAEVKLASGESSRTHFDYTIYSRPRHSKRQQTPDLTSQAVQETVSSESNSISPARSSLISFGPSKAESLGKFGARETYQYTTEETGAGGHLLDSLWGRMQFAVSSVFQRDKKANALIVPTRCSVRYTRYGEGPVWYGPNRLCTLELQGHRLENLSQAPQLAATIAATCVPGFLSTHSAVAQDDTGARRAVAWFRGENSVQLQITHDYNNADSIERSHSSGVRGLYAKGAAVIERLHAATTTSTGGSLSIYEEDSSYFKTEK</sequence>
<dbReference type="GeneID" id="7195503"/>
<accession>B7GAA3</accession>
<evidence type="ECO:0000313" key="1">
    <source>
        <dbReference type="EMBL" id="EEC44577.1"/>
    </source>
</evidence>
<proteinExistence type="predicted"/>
<evidence type="ECO:0000313" key="2">
    <source>
        <dbReference type="Proteomes" id="UP000000759"/>
    </source>
</evidence>
<dbReference type="EMBL" id="CM000623">
    <property type="protein sequence ID" value="EEC44577.1"/>
    <property type="molecule type" value="Genomic_DNA"/>
</dbReference>
<dbReference type="Proteomes" id="UP000000759">
    <property type="component" value="Chromosome 21"/>
</dbReference>
<organism evidence="1 2">
    <name type="scientific">Phaeodactylum tricornutum (strain CCAP 1055/1)</name>
    <dbReference type="NCBI Taxonomy" id="556484"/>
    <lineage>
        <taxon>Eukaryota</taxon>
        <taxon>Sar</taxon>
        <taxon>Stramenopiles</taxon>
        <taxon>Ochrophyta</taxon>
        <taxon>Bacillariophyta</taxon>
        <taxon>Bacillariophyceae</taxon>
        <taxon>Bacillariophycidae</taxon>
        <taxon>Naviculales</taxon>
        <taxon>Phaeodactylaceae</taxon>
        <taxon>Phaeodactylum</taxon>
    </lineage>
</organism>
<dbReference type="HOGENOM" id="CLU_569220_0_0_1"/>
<dbReference type="RefSeq" id="XP_002183908.1">
    <property type="nucleotide sequence ID" value="XM_002183872.1"/>
</dbReference>
<dbReference type="PaxDb" id="2850-Phatr40031"/>
<dbReference type="AlphaFoldDB" id="B7GAA3"/>
<dbReference type="OrthoDB" id="45062at2759"/>
<dbReference type="KEGG" id="pti:PHATRDRAFT_40031"/>
<name>B7GAA3_PHATC</name>
<dbReference type="eggNOG" id="ENOG502SUB8">
    <property type="taxonomic scope" value="Eukaryota"/>
</dbReference>
<gene>
    <name evidence="1" type="ORF">PHATRDRAFT_40031</name>
</gene>
<keyword evidence="2" id="KW-1185">Reference proteome</keyword>
<dbReference type="OMA" id="TWIDARC"/>